<dbReference type="Pfam" id="PF01144">
    <property type="entry name" value="CoA_trans"/>
    <property type="match status" value="1"/>
</dbReference>
<dbReference type="EMBL" id="JBHRRZ010000008">
    <property type="protein sequence ID" value="MFC2947606.1"/>
    <property type="molecule type" value="Genomic_DNA"/>
</dbReference>
<gene>
    <name evidence="3" type="ORF">ACFODW_04480</name>
</gene>
<comment type="similarity">
    <text evidence="1">Belongs to the 3-oxoacid CoA-transferase subunit B family.</text>
</comment>
<dbReference type="RefSeq" id="WP_390303572.1">
    <property type="nucleotide sequence ID" value="NZ_JBHRRZ010000008.1"/>
</dbReference>
<evidence type="ECO:0000256" key="1">
    <source>
        <dbReference type="ARBA" id="ARBA00007047"/>
    </source>
</evidence>
<evidence type="ECO:0000313" key="4">
    <source>
        <dbReference type="Proteomes" id="UP001595387"/>
    </source>
</evidence>
<dbReference type="Gene3D" id="3.40.1080.10">
    <property type="entry name" value="Glutaconate Coenzyme A-transferase"/>
    <property type="match status" value="1"/>
</dbReference>
<dbReference type="PANTHER" id="PTHR13707">
    <property type="entry name" value="KETOACID-COENZYME A TRANSFERASE"/>
    <property type="match status" value="1"/>
</dbReference>
<comment type="caution">
    <text evidence="3">The sequence shown here is derived from an EMBL/GenBank/DDBJ whole genome shotgun (WGS) entry which is preliminary data.</text>
</comment>
<dbReference type="NCBIfam" id="TIGR02428">
    <property type="entry name" value="pcaJ_scoB_fam"/>
    <property type="match status" value="1"/>
</dbReference>
<proteinExistence type="inferred from homology"/>
<dbReference type="InterPro" id="IPR004164">
    <property type="entry name" value="CoA_transf_AS"/>
</dbReference>
<dbReference type="PROSITE" id="PS01274">
    <property type="entry name" value="COA_TRANSF_2"/>
    <property type="match status" value="1"/>
</dbReference>
<evidence type="ECO:0000256" key="2">
    <source>
        <dbReference type="ARBA" id="ARBA00022679"/>
    </source>
</evidence>
<dbReference type="SUPFAM" id="SSF100950">
    <property type="entry name" value="NagB/RpiA/CoA transferase-like"/>
    <property type="match status" value="1"/>
</dbReference>
<keyword evidence="2" id="KW-0808">Transferase</keyword>
<sequence>MSKSYKELQGWKMPEVAVRLSEDIEEGWFVNLGIGIPTIVADGIPEGKEVILHSENGILGIGEKAEEGGEDPDLVNAGKEPITLLPGGGFFSQAESFAMIRGGHLDAAVLGAYQVSMNGDVASWKLPGASLGRVGGAMDLVVGSKRVFIIMKHCTREGEAKIVEECSFPLTGANCVDRIYTDLAVIDVTNKGLVVRELAPGIEFEDVQALTAAPLQKSDIISTRHTEYSGG</sequence>
<protein>
    <submittedName>
        <fullName evidence="3">3-oxoacid CoA-transferase subunit B</fullName>
    </submittedName>
</protein>
<dbReference type="InterPro" id="IPR012791">
    <property type="entry name" value="3-oxoacid_CoA-transf_B"/>
</dbReference>
<reference evidence="4" key="1">
    <citation type="journal article" date="2019" name="Int. J. Syst. Evol. Microbiol.">
        <title>The Global Catalogue of Microorganisms (GCM) 10K type strain sequencing project: providing services to taxonomists for standard genome sequencing and annotation.</title>
        <authorList>
            <consortium name="The Broad Institute Genomics Platform"/>
            <consortium name="The Broad Institute Genome Sequencing Center for Infectious Disease"/>
            <person name="Wu L."/>
            <person name="Ma J."/>
        </authorList>
    </citation>
    <scope>NUCLEOTIDE SEQUENCE [LARGE SCALE GENOMIC DNA]</scope>
    <source>
        <strain evidence="4">KCTC 13193</strain>
    </source>
</reference>
<organism evidence="3 4">
    <name type="scientific">Virgibacillus sediminis</name>
    <dbReference type="NCBI Taxonomy" id="202260"/>
    <lineage>
        <taxon>Bacteria</taxon>
        <taxon>Bacillati</taxon>
        <taxon>Bacillota</taxon>
        <taxon>Bacilli</taxon>
        <taxon>Bacillales</taxon>
        <taxon>Bacillaceae</taxon>
        <taxon>Virgibacillus</taxon>
    </lineage>
</organism>
<keyword evidence="4" id="KW-1185">Reference proteome</keyword>
<dbReference type="InterPro" id="IPR004165">
    <property type="entry name" value="CoA_trans_fam_I"/>
</dbReference>
<accession>A0ABV7A3U4</accession>
<dbReference type="InterPro" id="IPR037171">
    <property type="entry name" value="NagB/RpiA_transferase-like"/>
</dbReference>
<evidence type="ECO:0000313" key="3">
    <source>
        <dbReference type="EMBL" id="MFC2947606.1"/>
    </source>
</evidence>
<dbReference type="PANTHER" id="PTHR13707:SF60">
    <property type="entry name" value="ACETATE COA-TRANSFERASE SUBUNIT ALPHA"/>
    <property type="match status" value="1"/>
</dbReference>
<name>A0ABV7A3U4_9BACI</name>
<dbReference type="Proteomes" id="UP001595387">
    <property type="component" value="Unassembled WGS sequence"/>
</dbReference>
<dbReference type="SMART" id="SM00882">
    <property type="entry name" value="CoA_trans"/>
    <property type="match status" value="1"/>
</dbReference>